<evidence type="ECO:0000313" key="9">
    <source>
        <dbReference type="EMBL" id="AMK78417.1"/>
    </source>
</evidence>
<feature type="transmembrane region" description="Helical" evidence="7">
    <location>
        <begin position="6"/>
        <end position="27"/>
    </location>
</feature>
<dbReference type="AlphaFoldDB" id="A0A126T8L0"/>
<reference evidence="9 10" key="1">
    <citation type="journal article" date="2015" name="Environ. Microbiol.">
        <title>Methane oxidation coupled to nitrate reduction under hypoxia by the Gammaproteobacterium Methylomonas denitrificans, sp. nov. type strain FJG1.</title>
        <authorList>
            <person name="Kits K.D."/>
            <person name="Klotz M.G."/>
            <person name="Stein L.Y."/>
        </authorList>
    </citation>
    <scope>NUCLEOTIDE SEQUENCE [LARGE SCALE GENOMIC DNA]</scope>
    <source>
        <strain evidence="9 10">FJG1</strain>
    </source>
</reference>
<evidence type="ECO:0000256" key="2">
    <source>
        <dbReference type="ARBA" id="ARBA00007862"/>
    </source>
</evidence>
<evidence type="ECO:0000256" key="4">
    <source>
        <dbReference type="ARBA" id="ARBA00022989"/>
    </source>
</evidence>
<keyword evidence="9" id="KW-0645">Protease</keyword>
<evidence type="ECO:0000256" key="3">
    <source>
        <dbReference type="ARBA" id="ARBA00022692"/>
    </source>
</evidence>
<dbReference type="PRINTS" id="PR00721">
    <property type="entry name" value="STOMATIN"/>
</dbReference>
<dbReference type="NCBIfam" id="TIGR01932">
    <property type="entry name" value="hflC"/>
    <property type="match status" value="2"/>
</dbReference>
<dbReference type="GO" id="GO:0006508">
    <property type="term" value="P:proteolysis"/>
    <property type="evidence" value="ECO:0007669"/>
    <property type="project" value="UniProtKB-KW"/>
</dbReference>
<dbReference type="GO" id="GO:0008233">
    <property type="term" value="F:peptidase activity"/>
    <property type="evidence" value="ECO:0007669"/>
    <property type="project" value="UniProtKB-KW"/>
</dbReference>
<dbReference type="CDD" id="cd03405">
    <property type="entry name" value="SPFH_HflC"/>
    <property type="match status" value="1"/>
</dbReference>
<dbReference type="PANTHER" id="PTHR42911">
    <property type="entry name" value="MODULATOR OF FTSH PROTEASE HFLC"/>
    <property type="match status" value="1"/>
</dbReference>
<evidence type="ECO:0000256" key="1">
    <source>
        <dbReference type="ARBA" id="ARBA00004167"/>
    </source>
</evidence>
<keyword evidence="9" id="KW-0378">Hydrolase</keyword>
<keyword evidence="3 7" id="KW-0812">Transmembrane</keyword>
<protein>
    <recommendedName>
        <fullName evidence="6">Protein HflC</fullName>
    </recommendedName>
</protein>
<comment type="subcellular location">
    <subcellularLocation>
        <location evidence="1">Membrane</location>
        <topology evidence="1">Single-pass membrane protein</topology>
    </subcellularLocation>
</comment>
<keyword evidence="5 7" id="KW-0472">Membrane</keyword>
<organism evidence="9 10">
    <name type="scientific">Methylomonas denitrificans</name>
    <dbReference type="NCBI Taxonomy" id="1538553"/>
    <lineage>
        <taxon>Bacteria</taxon>
        <taxon>Pseudomonadati</taxon>
        <taxon>Pseudomonadota</taxon>
        <taxon>Gammaproteobacteria</taxon>
        <taxon>Methylococcales</taxon>
        <taxon>Methylococcaceae</taxon>
        <taxon>Methylomonas</taxon>
    </lineage>
</organism>
<keyword evidence="10" id="KW-1185">Reference proteome</keyword>
<dbReference type="EMBL" id="CP014476">
    <property type="protein sequence ID" value="AMK78417.1"/>
    <property type="molecule type" value="Genomic_DNA"/>
</dbReference>
<dbReference type="PANTHER" id="PTHR42911:SF1">
    <property type="entry name" value="MODULATOR OF FTSH PROTEASE HFLC"/>
    <property type="match status" value="1"/>
</dbReference>
<dbReference type="PIRSF" id="PIRSF005651">
    <property type="entry name" value="HflC"/>
    <property type="match status" value="1"/>
</dbReference>
<dbReference type="Proteomes" id="UP000030512">
    <property type="component" value="Chromosome"/>
</dbReference>
<dbReference type="InterPro" id="IPR010200">
    <property type="entry name" value="HflC"/>
</dbReference>
<dbReference type="GO" id="GO:0016020">
    <property type="term" value="C:membrane"/>
    <property type="evidence" value="ECO:0007669"/>
    <property type="project" value="UniProtKB-SubCell"/>
</dbReference>
<comment type="similarity">
    <text evidence="2 6">Belongs to the band 7/mec-2 family. HflC subfamily.</text>
</comment>
<name>A0A126T8L0_9GAMM</name>
<dbReference type="InterPro" id="IPR036013">
    <property type="entry name" value="Band_7/SPFH_dom_sf"/>
</dbReference>
<sequence>MSSKTTQVLIPAGLTLCVLAYMSVFYVKENEKAILFRLGEMVTSDYTPGLHFKTPIINNVSTFDARVLTLDAKSERFLTSEKKNVIVDSFVKWRIGDVGLFYTTVGGDEFQANLRLDQIMKDAMRSEFGVRTIKQLISEDRNELRQTLLAKLAPTAEKFGIELIDIRVKRIDLPPEVSSSVYQRMRAERERVAREFRSQGAESAEQISAEADKQKHVIVANAQRDAESIRGRGDAQSAEIYAKSYGKNPEFYAFYRSLQAYQTSFEKTQDTLVLKPNSDFFKYFSSEK</sequence>
<evidence type="ECO:0000259" key="8">
    <source>
        <dbReference type="SMART" id="SM00244"/>
    </source>
</evidence>
<dbReference type="InterPro" id="IPR001972">
    <property type="entry name" value="Stomatin_HflK_fam"/>
</dbReference>
<dbReference type="Pfam" id="PF01145">
    <property type="entry name" value="Band_7"/>
    <property type="match status" value="1"/>
</dbReference>
<dbReference type="OrthoDB" id="9812991at2"/>
<feature type="domain" description="Band 7" evidence="8">
    <location>
        <begin position="22"/>
        <end position="185"/>
    </location>
</feature>
<evidence type="ECO:0000256" key="7">
    <source>
        <dbReference type="SAM" id="Phobius"/>
    </source>
</evidence>
<evidence type="ECO:0000256" key="6">
    <source>
        <dbReference type="PIRNR" id="PIRNR005651"/>
    </source>
</evidence>
<proteinExistence type="inferred from homology"/>
<dbReference type="Gene3D" id="3.30.479.30">
    <property type="entry name" value="Band 7 domain"/>
    <property type="match status" value="1"/>
</dbReference>
<evidence type="ECO:0000256" key="5">
    <source>
        <dbReference type="ARBA" id="ARBA00023136"/>
    </source>
</evidence>
<dbReference type="InterPro" id="IPR001107">
    <property type="entry name" value="Band_7"/>
</dbReference>
<dbReference type="KEGG" id="mdn:JT25_018295"/>
<accession>A0A126T8L0</accession>
<dbReference type="SMART" id="SM00244">
    <property type="entry name" value="PHB"/>
    <property type="match status" value="1"/>
</dbReference>
<evidence type="ECO:0000313" key="10">
    <source>
        <dbReference type="Proteomes" id="UP000030512"/>
    </source>
</evidence>
<dbReference type="RefSeq" id="WP_036272710.1">
    <property type="nucleotide sequence ID" value="NZ_CP014476.1"/>
</dbReference>
<keyword evidence="4 7" id="KW-1133">Transmembrane helix</keyword>
<gene>
    <name evidence="9" type="ORF">JT25_018295</name>
</gene>
<dbReference type="SUPFAM" id="SSF117892">
    <property type="entry name" value="Band 7/SPFH domain"/>
    <property type="match status" value="1"/>
</dbReference>
<comment type="function">
    <text evidence="6">HflC and HflK could regulate a protease.</text>
</comment>
<dbReference type="STRING" id="1538553.JT25_018295"/>